<dbReference type="Pfam" id="PF07690">
    <property type="entry name" value="MFS_1"/>
    <property type="match status" value="1"/>
</dbReference>
<gene>
    <name evidence="9" type="ORF">J3A84_05225</name>
</gene>
<dbReference type="InterPro" id="IPR020846">
    <property type="entry name" value="MFS_dom"/>
</dbReference>
<keyword evidence="10" id="KW-1185">Reference proteome</keyword>
<keyword evidence="5 7" id="KW-1133">Transmembrane helix</keyword>
<dbReference type="CDD" id="cd06173">
    <property type="entry name" value="MFS_MefA_like"/>
    <property type="match status" value="1"/>
</dbReference>
<keyword evidence="4 7" id="KW-0812">Transmembrane</keyword>
<comment type="caution">
    <text evidence="9">The sequence shown here is derived from an EMBL/GenBank/DDBJ whole genome shotgun (WGS) entry which is preliminary data.</text>
</comment>
<feature type="transmembrane region" description="Helical" evidence="7">
    <location>
        <begin position="88"/>
        <end position="111"/>
    </location>
</feature>
<evidence type="ECO:0000256" key="6">
    <source>
        <dbReference type="ARBA" id="ARBA00023136"/>
    </source>
</evidence>
<organism evidence="9 10">
    <name type="scientific">Proteiniclasticum aestuarii</name>
    <dbReference type="NCBI Taxonomy" id="2817862"/>
    <lineage>
        <taxon>Bacteria</taxon>
        <taxon>Bacillati</taxon>
        <taxon>Bacillota</taxon>
        <taxon>Clostridia</taxon>
        <taxon>Eubacteriales</taxon>
        <taxon>Clostridiaceae</taxon>
        <taxon>Proteiniclasticum</taxon>
    </lineage>
</organism>
<evidence type="ECO:0000259" key="8">
    <source>
        <dbReference type="PROSITE" id="PS50850"/>
    </source>
</evidence>
<reference evidence="9" key="1">
    <citation type="submission" date="2021-03" db="EMBL/GenBank/DDBJ databases">
        <title>Proteiniclasticum marinus sp. nov., isolated from tidal flat sediment.</title>
        <authorList>
            <person name="Namirimu T."/>
            <person name="Yang J.-A."/>
            <person name="Yang S.-H."/>
            <person name="Kim Y.-J."/>
            <person name="Kwon K.K."/>
        </authorList>
    </citation>
    <scope>NUCLEOTIDE SEQUENCE</scope>
    <source>
        <strain evidence="9">SCR006</strain>
    </source>
</reference>
<feature type="transmembrane region" description="Helical" evidence="7">
    <location>
        <begin position="381"/>
        <end position="403"/>
    </location>
</feature>
<dbReference type="GO" id="GO:0022857">
    <property type="term" value="F:transmembrane transporter activity"/>
    <property type="evidence" value="ECO:0007669"/>
    <property type="project" value="InterPro"/>
</dbReference>
<dbReference type="GO" id="GO:0005886">
    <property type="term" value="C:plasma membrane"/>
    <property type="evidence" value="ECO:0007669"/>
    <property type="project" value="UniProtKB-SubCell"/>
</dbReference>
<feature type="transmembrane region" description="Helical" evidence="7">
    <location>
        <begin position="160"/>
        <end position="176"/>
    </location>
</feature>
<feature type="transmembrane region" description="Helical" evidence="7">
    <location>
        <begin position="322"/>
        <end position="345"/>
    </location>
</feature>
<feature type="transmembrane region" description="Helical" evidence="7">
    <location>
        <begin position="24"/>
        <end position="48"/>
    </location>
</feature>
<dbReference type="AlphaFoldDB" id="A0A939HAK9"/>
<sequence length="417" mass="46230">MVKETDQIPEKIEPLPPHWKRDTVVFLSSQAVSLFGSSLVQYAIMWYITLTTNSGIMLTLSTLFGFMPQLIISIFAGVWADRYDRKRLIILSDLGIATSTFILAMIFLSGYRGIEALFIVSFIRSIGAGIQTPAVSAMLPQIVPKEKLMKVNGINSSVQSIMMLLSPALSALLLTYSDLPAIFFIDVATALSAVVLLLILKVPTHKQALSEEKQNYLSDLKNGISYAIGNSFIASLILAQLILSFLVAPVAMLTPLLVARSYGEEYWRLTLNEVSFFGGTILGGFLIAIWQGFHNKVRTFSVSLTVLGLLTLFMGLTNQFFLYISSMVFVGLVIPYFNTPIVTLLQENVPEDKLGRVFSLISASSMMMPLGMLLYGPLAEVVSIESILAVTGMLMIIQSLFIYRNKRLLNYHEQDFQ</sequence>
<feature type="transmembrane region" description="Helical" evidence="7">
    <location>
        <begin position="182"/>
        <end position="202"/>
    </location>
</feature>
<feature type="transmembrane region" description="Helical" evidence="7">
    <location>
        <begin position="274"/>
        <end position="293"/>
    </location>
</feature>
<evidence type="ECO:0000256" key="3">
    <source>
        <dbReference type="ARBA" id="ARBA00022475"/>
    </source>
</evidence>
<feature type="transmembrane region" description="Helical" evidence="7">
    <location>
        <begin position="357"/>
        <end position="375"/>
    </location>
</feature>
<feature type="transmembrane region" description="Helical" evidence="7">
    <location>
        <begin position="54"/>
        <end position="76"/>
    </location>
</feature>
<evidence type="ECO:0000256" key="5">
    <source>
        <dbReference type="ARBA" id="ARBA00022989"/>
    </source>
</evidence>
<evidence type="ECO:0000313" key="10">
    <source>
        <dbReference type="Proteomes" id="UP000664218"/>
    </source>
</evidence>
<feature type="transmembrane region" description="Helical" evidence="7">
    <location>
        <begin position="223"/>
        <end position="254"/>
    </location>
</feature>
<evidence type="ECO:0000256" key="1">
    <source>
        <dbReference type="ARBA" id="ARBA00004651"/>
    </source>
</evidence>
<feature type="transmembrane region" description="Helical" evidence="7">
    <location>
        <begin position="300"/>
        <end position="316"/>
    </location>
</feature>
<evidence type="ECO:0000256" key="2">
    <source>
        <dbReference type="ARBA" id="ARBA00022448"/>
    </source>
</evidence>
<name>A0A939HAK9_9CLOT</name>
<accession>A0A939HAK9</accession>
<dbReference type="PANTHER" id="PTHR43266:SF10">
    <property type="entry name" value="BACILYSIN EXPORTER BACE-RELATED"/>
    <property type="match status" value="1"/>
</dbReference>
<dbReference type="SUPFAM" id="SSF103473">
    <property type="entry name" value="MFS general substrate transporter"/>
    <property type="match status" value="1"/>
</dbReference>
<dbReference type="InterPro" id="IPR011701">
    <property type="entry name" value="MFS"/>
</dbReference>
<evidence type="ECO:0000256" key="7">
    <source>
        <dbReference type="SAM" id="Phobius"/>
    </source>
</evidence>
<protein>
    <submittedName>
        <fullName evidence="9">MFS transporter</fullName>
    </submittedName>
</protein>
<proteinExistence type="predicted"/>
<evidence type="ECO:0000256" key="4">
    <source>
        <dbReference type="ARBA" id="ARBA00022692"/>
    </source>
</evidence>
<dbReference type="RefSeq" id="WP_207598954.1">
    <property type="nucleotide sequence ID" value="NZ_JAFNJU010000003.1"/>
</dbReference>
<dbReference type="Proteomes" id="UP000664218">
    <property type="component" value="Unassembled WGS sequence"/>
</dbReference>
<comment type="subcellular location">
    <subcellularLocation>
        <location evidence="1">Cell membrane</location>
        <topology evidence="1">Multi-pass membrane protein</topology>
    </subcellularLocation>
</comment>
<keyword evidence="2" id="KW-0813">Transport</keyword>
<dbReference type="InterPro" id="IPR036259">
    <property type="entry name" value="MFS_trans_sf"/>
</dbReference>
<dbReference type="PANTHER" id="PTHR43266">
    <property type="entry name" value="MACROLIDE-EFFLUX PROTEIN"/>
    <property type="match status" value="1"/>
</dbReference>
<keyword evidence="3" id="KW-1003">Cell membrane</keyword>
<keyword evidence="6 7" id="KW-0472">Membrane</keyword>
<dbReference type="PROSITE" id="PS50850">
    <property type="entry name" value="MFS"/>
    <property type="match status" value="1"/>
</dbReference>
<feature type="domain" description="Major facilitator superfamily (MFS) profile" evidence="8">
    <location>
        <begin position="1"/>
        <end position="407"/>
    </location>
</feature>
<dbReference type="EMBL" id="JAFNJU010000003">
    <property type="protein sequence ID" value="MBO1264442.1"/>
    <property type="molecule type" value="Genomic_DNA"/>
</dbReference>
<evidence type="ECO:0000313" key="9">
    <source>
        <dbReference type="EMBL" id="MBO1264442.1"/>
    </source>
</evidence>
<dbReference type="Gene3D" id="1.20.1250.20">
    <property type="entry name" value="MFS general substrate transporter like domains"/>
    <property type="match status" value="1"/>
</dbReference>